<dbReference type="OrthoDB" id="5298161at2"/>
<gene>
    <name evidence="1" type="ORF">BK666_20065</name>
</gene>
<dbReference type="AlphaFoldDB" id="A0A423JZF8"/>
<name>A0A423JZF8_9PSED</name>
<dbReference type="Proteomes" id="UP000285349">
    <property type="component" value="Unassembled WGS sequence"/>
</dbReference>
<protein>
    <submittedName>
        <fullName evidence="1">Uncharacterized protein</fullName>
    </submittedName>
</protein>
<proteinExistence type="predicted"/>
<accession>A0A423JZF8</accession>
<evidence type="ECO:0000313" key="1">
    <source>
        <dbReference type="EMBL" id="RON43383.1"/>
    </source>
</evidence>
<organism evidence="1 2">
    <name type="scientific">Pseudomonas frederiksbergensis</name>
    <dbReference type="NCBI Taxonomy" id="104087"/>
    <lineage>
        <taxon>Bacteria</taxon>
        <taxon>Pseudomonadati</taxon>
        <taxon>Pseudomonadota</taxon>
        <taxon>Gammaproteobacteria</taxon>
        <taxon>Pseudomonadales</taxon>
        <taxon>Pseudomonadaceae</taxon>
        <taxon>Pseudomonas</taxon>
    </lineage>
</organism>
<dbReference type="EMBL" id="MOBQ01000024">
    <property type="protein sequence ID" value="RON43383.1"/>
    <property type="molecule type" value="Genomic_DNA"/>
</dbReference>
<dbReference type="RefSeq" id="WP_123512448.1">
    <property type="nucleotide sequence ID" value="NZ_MOBQ01000024.1"/>
</dbReference>
<sequence>MTRDELNKLIEEQINAKAKTIINEDAFHDDAAVGALKILLPLRRVLTKRQTLEDIGMLHAVNYVLQELGVISKDETLLSMIEK</sequence>
<evidence type="ECO:0000313" key="2">
    <source>
        <dbReference type="Proteomes" id="UP000285349"/>
    </source>
</evidence>
<reference evidence="1 2" key="1">
    <citation type="submission" date="2016-10" db="EMBL/GenBank/DDBJ databases">
        <title>Comparative genome analysis of multiple Pseudomonas spp. focuses on biocontrol and plant growth promoting traits.</title>
        <authorList>
            <person name="Tao X.-Y."/>
            <person name="Taylor C.G."/>
        </authorList>
    </citation>
    <scope>NUCLEOTIDE SEQUENCE [LARGE SCALE GENOMIC DNA]</scope>
    <source>
        <strain evidence="1 2">37A10</strain>
    </source>
</reference>
<comment type="caution">
    <text evidence="1">The sequence shown here is derived from an EMBL/GenBank/DDBJ whole genome shotgun (WGS) entry which is preliminary data.</text>
</comment>